<reference evidence="3" key="1">
    <citation type="submission" date="2020-07" db="EMBL/GenBank/DDBJ databases">
        <title>Flavobacterium sp. xlx-214.</title>
        <authorList>
            <person name="Yang C."/>
        </authorList>
    </citation>
    <scope>NUCLEOTIDE SEQUENCE [LARGE SCALE GENOMIC DNA]</scope>
    <source>
        <strain evidence="3">CX-624</strain>
    </source>
</reference>
<dbReference type="Pfam" id="PF05598">
    <property type="entry name" value="DUF772"/>
    <property type="match status" value="1"/>
</dbReference>
<dbReference type="Proteomes" id="UP000539710">
    <property type="component" value="Unassembled WGS sequence"/>
</dbReference>
<dbReference type="EMBL" id="JACEUX010000004">
    <property type="protein sequence ID" value="MBA5247699.1"/>
    <property type="molecule type" value="Genomic_DNA"/>
</dbReference>
<accession>A0A838Z5R1</accession>
<proteinExistence type="predicted"/>
<evidence type="ECO:0000313" key="3">
    <source>
        <dbReference type="Proteomes" id="UP000539710"/>
    </source>
</evidence>
<feature type="non-terminal residue" evidence="2">
    <location>
        <position position="70"/>
    </location>
</feature>
<feature type="domain" description="Transposase InsH N-terminal" evidence="1">
    <location>
        <begin position="16"/>
        <end position="70"/>
    </location>
</feature>
<keyword evidence="3" id="KW-1185">Reference proteome</keyword>
<name>A0A838Z5R1_9FLAO</name>
<dbReference type="AlphaFoldDB" id="A0A838Z5R1"/>
<gene>
    <name evidence="2" type="ORF">H2507_11015</name>
</gene>
<dbReference type="InterPro" id="IPR008490">
    <property type="entry name" value="Transposase_InsH_N"/>
</dbReference>
<protein>
    <submittedName>
        <fullName evidence="2">IS1182 family transposase</fullName>
    </submittedName>
</protein>
<comment type="caution">
    <text evidence="2">The sequence shown here is derived from an EMBL/GenBank/DDBJ whole genome shotgun (WGS) entry which is preliminary data.</text>
</comment>
<evidence type="ECO:0000313" key="2">
    <source>
        <dbReference type="EMBL" id="MBA5247699.1"/>
    </source>
</evidence>
<sequence>MQGKKKFTPKIFYQLSLDALVPEDNFYRKIQSELGLDFPYKATRNYYGKEGQASIDPVVFFKILLVGYLN</sequence>
<evidence type="ECO:0000259" key="1">
    <source>
        <dbReference type="Pfam" id="PF05598"/>
    </source>
</evidence>
<organism evidence="2 3">
    <name type="scientific">Marnyiella aurantia</name>
    <dbReference type="NCBI Taxonomy" id="2758037"/>
    <lineage>
        <taxon>Bacteria</taxon>
        <taxon>Pseudomonadati</taxon>
        <taxon>Bacteroidota</taxon>
        <taxon>Flavobacteriia</taxon>
        <taxon>Flavobacteriales</taxon>
        <taxon>Weeksellaceae</taxon>
        <taxon>Marnyiella</taxon>
    </lineage>
</organism>